<evidence type="ECO:0000256" key="2">
    <source>
        <dbReference type="ARBA" id="ARBA00023125"/>
    </source>
</evidence>
<name>A0A518RDH0_9SPHN</name>
<dbReference type="AlphaFoldDB" id="A0A518RDH0"/>
<dbReference type="InterPro" id="IPR000792">
    <property type="entry name" value="Tscrpt_reg_LuxR_C"/>
</dbReference>
<dbReference type="PANTHER" id="PTHR44688">
    <property type="entry name" value="DNA-BINDING TRANSCRIPTIONAL ACTIVATOR DEVR_DOSR"/>
    <property type="match status" value="1"/>
</dbReference>
<dbReference type="Pfam" id="PF00196">
    <property type="entry name" value="GerE"/>
    <property type="match status" value="1"/>
</dbReference>
<evidence type="ECO:0000313" key="6">
    <source>
        <dbReference type="EMBL" id="QDX25515.1"/>
    </source>
</evidence>
<evidence type="ECO:0000256" key="3">
    <source>
        <dbReference type="ARBA" id="ARBA00023163"/>
    </source>
</evidence>
<evidence type="ECO:0000256" key="4">
    <source>
        <dbReference type="SAM" id="Phobius"/>
    </source>
</evidence>
<evidence type="ECO:0000313" key="7">
    <source>
        <dbReference type="Proteomes" id="UP000318055"/>
    </source>
</evidence>
<reference evidence="6 7" key="1">
    <citation type="submission" date="2019-07" db="EMBL/GenBank/DDBJ databases">
        <title>Sphingomonas alkalisoli sp. nov., isolated from rhizosphere soil of Suaedae salsa.</title>
        <authorList>
            <person name="Zhang H."/>
            <person name="Xu L."/>
            <person name="Zhang J.-X."/>
            <person name="Sun J.-Q."/>
        </authorList>
    </citation>
    <scope>NUCLEOTIDE SEQUENCE [LARGE SCALE GENOMIC DNA]</scope>
    <source>
        <strain evidence="6 7">XS-10</strain>
    </source>
</reference>
<dbReference type="PRINTS" id="PR00038">
    <property type="entry name" value="HTHLUXR"/>
</dbReference>
<dbReference type="RefSeq" id="WP_145845559.1">
    <property type="nucleotide sequence ID" value="NZ_CP042239.1"/>
</dbReference>
<dbReference type="PANTHER" id="PTHR44688:SF16">
    <property type="entry name" value="DNA-BINDING TRANSCRIPTIONAL ACTIVATOR DEVR_DOSR"/>
    <property type="match status" value="1"/>
</dbReference>
<evidence type="ECO:0000259" key="5">
    <source>
        <dbReference type="PROSITE" id="PS50043"/>
    </source>
</evidence>
<dbReference type="PROSITE" id="PS00622">
    <property type="entry name" value="HTH_LUXR_1"/>
    <property type="match status" value="1"/>
</dbReference>
<keyword evidence="1" id="KW-0805">Transcription regulation</keyword>
<organism evidence="6 7">
    <name type="scientific">Sphingomonas suaedae</name>
    <dbReference type="NCBI Taxonomy" id="2599297"/>
    <lineage>
        <taxon>Bacteria</taxon>
        <taxon>Pseudomonadati</taxon>
        <taxon>Pseudomonadota</taxon>
        <taxon>Alphaproteobacteria</taxon>
        <taxon>Sphingomonadales</taxon>
        <taxon>Sphingomonadaceae</taxon>
        <taxon>Sphingomonas</taxon>
    </lineage>
</organism>
<dbReference type="GO" id="GO:0003677">
    <property type="term" value="F:DNA binding"/>
    <property type="evidence" value="ECO:0007669"/>
    <property type="project" value="UniProtKB-KW"/>
</dbReference>
<dbReference type="InterPro" id="IPR036388">
    <property type="entry name" value="WH-like_DNA-bd_sf"/>
</dbReference>
<keyword evidence="3" id="KW-0804">Transcription</keyword>
<keyword evidence="4" id="KW-0472">Membrane</keyword>
<keyword evidence="2" id="KW-0238">DNA-binding</keyword>
<sequence>MARRRPETIWWRQAALYGALLALAAALLQWLDYRWLARSHSFELYLLLVAICFLALGLFVGARLLGRASPPRPQGNPQARVALGISEREMVVLGELAAGYSNKEIARRLAVSPNTVKTHVARLFDKLGARRRTDAIARARDLGLLP</sequence>
<protein>
    <submittedName>
        <fullName evidence="6">Response regulator transcription factor</fullName>
    </submittedName>
</protein>
<feature type="domain" description="HTH luxR-type" evidence="5">
    <location>
        <begin position="76"/>
        <end position="143"/>
    </location>
</feature>
<dbReference type="OrthoDB" id="9814495at2"/>
<dbReference type="PROSITE" id="PS50043">
    <property type="entry name" value="HTH_LUXR_2"/>
    <property type="match status" value="1"/>
</dbReference>
<dbReference type="InterPro" id="IPR016032">
    <property type="entry name" value="Sig_transdc_resp-reg_C-effctor"/>
</dbReference>
<keyword evidence="4" id="KW-0812">Transmembrane</keyword>
<dbReference type="GO" id="GO:0006355">
    <property type="term" value="P:regulation of DNA-templated transcription"/>
    <property type="evidence" value="ECO:0007669"/>
    <property type="project" value="InterPro"/>
</dbReference>
<dbReference type="SMART" id="SM00421">
    <property type="entry name" value="HTH_LUXR"/>
    <property type="match status" value="1"/>
</dbReference>
<keyword evidence="7" id="KW-1185">Reference proteome</keyword>
<dbReference type="CDD" id="cd06170">
    <property type="entry name" value="LuxR_C_like"/>
    <property type="match status" value="1"/>
</dbReference>
<dbReference type="EMBL" id="CP042239">
    <property type="protein sequence ID" value="QDX25515.1"/>
    <property type="molecule type" value="Genomic_DNA"/>
</dbReference>
<dbReference type="KEGG" id="ssua:FPZ54_05430"/>
<dbReference type="SUPFAM" id="SSF46894">
    <property type="entry name" value="C-terminal effector domain of the bipartite response regulators"/>
    <property type="match status" value="1"/>
</dbReference>
<accession>A0A518RDH0</accession>
<gene>
    <name evidence="6" type="ORF">FPZ54_05430</name>
</gene>
<keyword evidence="4" id="KW-1133">Transmembrane helix</keyword>
<dbReference type="Gene3D" id="1.10.10.10">
    <property type="entry name" value="Winged helix-like DNA-binding domain superfamily/Winged helix DNA-binding domain"/>
    <property type="match status" value="1"/>
</dbReference>
<dbReference type="Proteomes" id="UP000318055">
    <property type="component" value="Chromosome"/>
</dbReference>
<evidence type="ECO:0000256" key="1">
    <source>
        <dbReference type="ARBA" id="ARBA00023015"/>
    </source>
</evidence>
<proteinExistence type="predicted"/>
<feature type="transmembrane region" description="Helical" evidence="4">
    <location>
        <begin position="44"/>
        <end position="65"/>
    </location>
</feature>